<keyword evidence="1 2" id="KW-0732">Signal</keyword>
<dbReference type="SUPFAM" id="SSF53850">
    <property type="entry name" value="Periplasmic binding protein-like II"/>
    <property type="match status" value="1"/>
</dbReference>
<dbReference type="Gene3D" id="3.40.190.10">
    <property type="entry name" value="Periplasmic binding protein-like II"/>
    <property type="match status" value="2"/>
</dbReference>
<dbReference type="Pfam" id="PF00497">
    <property type="entry name" value="SBP_bac_3"/>
    <property type="match status" value="1"/>
</dbReference>
<accession>E6VTW7</accession>
<feature type="domain" description="Solute-binding protein family 3/N-terminal" evidence="3">
    <location>
        <begin position="23"/>
        <end position="253"/>
    </location>
</feature>
<evidence type="ECO:0000313" key="5">
    <source>
        <dbReference type="Proteomes" id="UP000002191"/>
    </source>
</evidence>
<dbReference type="STRING" id="643562.Daes_0030"/>
<dbReference type="Proteomes" id="UP000002191">
    <property type="component" value="Chromosome"/>
</dbReference>
<dbReference type="PANTHER" id="PTHR35936:SF25">
    <property type="entry name" value="ABC TRANSPORTER SUBSTRATE-BINDING PROTEIN"/>
    <property type="match status" value="1"/>
</dbReference>
<dbReference type="eggNOG" id="COG0834">
    <property type="taxonomic scope" value="Bacteria"/>
</dbReference>
<dbReference type="RefSeq" id="WP_013512996.1">
    <property type="nucleotide sequence ID" value="NC_014844.1"/>
</dbReference>
<evidence type="ECO:0000313" key="4">
    <source>
        <dbReference type="EMBL" id="ADU61059.1"/>
    </source>
</evidence>
<dbReference type="AlphaFoldDB" id="E6VTW7"/>
<reference evidence="4 5" key="2">
    <citation type="journal article" date="2014" name="Genome Announc.">
        <title>Complete Genome Sequence of the Subsurface, Mesophilic Sulfate-Reducing Bacterium Desulfovibrio aespoeensis Aspo-2.</title>
        <authorList>
            <person name="Pedersen K."/>
            <person name="Bengtsson A."/>
            <person name="Edlund J."/>
            <person name="Rabe L."/>
            <person name="Hazen T."/>
            <person name="Chakraborty R."/>
            <person name="Goodwin L."/>
            <person name="Shapiro N."/>
        </authorList>
    </citation>
    <scope>NUCLEOTIDE SEQUENCE [LARGE SCALE GENOMIC DNA]</scope>
    <source>
        <strain evidence="5">ATCC 700646 / DSM 10631 / Aspo-2</strain>
    </source>
</reference>
<dbReference type="KEGG" id="das:Daes_0030"/>
<organism evidence="4 5">
    <name type="scientific">Pseudodesulfovibrio aespoeensis (strain ATCC 700646 / DSM 10631 / Aspo-2)</name>
    <name type="common">Desulfovibrio aespoeensis</name>
    <dbReference type="NCBI Taxonomy" id="643562"/>
    <lineage>
        <taxon>Bacteria</taxon>
        <taxon>Pseudomonadati</taxon>
        <taxon>Thermodesulfobacteriota</taxon>
        <taxon>Desulfovibrionia</taxon>
        <taxon>Desulfovibrionales</taxon>
        <taxon>Desulfovibrionaceae</taxon>
    </lineage>
</organism>
<dbReference type="SMART" id="SM00062">
    <property type="entry name" value="PBPb"/>
    <property type="match status" value="1"/>
</dbReference>
<keyword evidence="5" id="KW-1185">Reference proteome</keyword>
<feature type="signal peptide" evidence="2">
    <location>
        <begin position="1"/>
        <end position="21"/>
    </location>
</feature>
<dbReference type="HOGENOM" id="CLU_064076_8_0_7"/>
<reference evidence="5" key="1">
    <citation type="submission" date="2010-12" db="EMBL/GenBank/DDBJ databases">
        <title>Complete sequence of Desulfovibrio aespoeensis Aspo-2.</title>
        <authorList>
            <consortium name="US DOE Joint Genome Institute"/>
            <person name="Lucas S."/>
            <person name="Copeland A."/>
            <person name="Lapidus A."/>
            <person name="Cheng J.-F."/>
            <person name="Goodwin L."/>
            <person name="Pitluck S."/>
            <person name="Chertkov O."/>
            <person name="Misra M."/>
            <person name="Detter J.C."/>
            <person name="Han C."/>
            <person name="Tapia R."/>
            <person name="Land M."/>
            <person name="Hauser L."/>
            <person name="Kyrpides N."/>
            <person name="Ivanova N."/>
            <person name="Ovchinnikova G."/>
            <person name="Pedersen K."/>
            <person name="Jagevall S."/>
            <person name="Hazen T."/>
            <person name="Woyke T."/>
        </authorList>
    </citation>
    <scope>NUCLEOTIDE SEQUENCE [LARGE SCALE GENOMIC DNA]</scope>
    <source>
        <strain evidence="5">ATCC 700646 / DSM 10631 / Aspo-2</strain>
    </source>
</reference>
<dbReference type="OrthoDB" id="9768183at2"/>
<proteinExistence type="predicted"/>
<evidence type="ECO:0000256" key="2">
    <source>
        <dbReference type="SAM" id="SignalP"/>
    </source>
</evidence>
<gene>
    <name evidence="4" type="ordered locus">Daes_0030</name>
</gene>
<dbReference type="EMBL" id="CP002431">
    <property type="protein sequence ID" value="ADU61059.1"/>
    <property type="molecule type" value="Genomic_DNA"/>
</dbReference>
<evidence type="ECO:0000256" key="1">
    <source>
        <dbReference type="ARBA" id="ARBA00022729"/>
    </source>
</evidence>
<protein>
    <submittedName>
        <fullName evidence="4">Extracellular solute-binding protein family 3</fullName>
    </submittedName>
</protein>
<sequence length="254" mass="28351" precursor="true">MRSLLAALVLVVTFMAQAVRAQTFTFVSDMDFAPYSMLSQGRASGIDVEVMTEAARRAGVEIEILLRPWDELVRMVKAGECDGAFALFKDEQRQEYAIFLEAVPLHYSDYVLFTKVGTNFSFRSFDDLAGKTIGRAAGVSLGEEFEAAAKAGKMTLRTYPDQASALSGLISDEVSAYAGNIDVTYNRLKTMGMTSSIIYLPKKILEKKPAYVVLSRASDYPEKAEVGQKLERALDQMRRDGTYRDIAHRYLLRF</sequence>
<evidence type="ECO:0000259" key="3">
    <source>
        <dbReference type="SMART" id="SM00062"/>
    </source>
</evidence>
<feature type="chain" id="PRO_5003214104" evidence="2">
    <location>
        <begin position="22"/>
        <end position="254"/>
    </location>
</feature>
<dbReference type="PANTHER" id="PTHR35936">
    <property type="entry name" value="MEMBRANE-BOUND LYTIC MUREIN TRANSGLYCOSYLASE F"/>
    <property type="match status" value="1"/>
</dbReference>
<name>E6VTW7_PSEA9</name>
<dbReference type="InterPro" id="IPR001638">
    <property type="entry name" value="Solute-binding_3/MltF_N"/>
</dbReference>